<organism evidence="2">
    <name type="scientific">uncultured Pleomorphomonas sp</name>
    <dbReference type="NCBI Taxonomy" id="442121"/>
    <lineage>
        <taxon>Bacteria</taxon>
        <taxon>Pseudomonadati</taxon>
        <taxon>Pseudomonadota</taxon>
        <taxon>Alphaproteobacteria</taxon>
        <taxon>Hyphomicrobiales</taxon>
        <taxon>Pleomorphomonadaceae</taxon>
        <taxon>Pleomorphomonas</taxon>
        <taxon>environmental samples</taxon>
    </lineage>
</organism>
<dbReference type="AlphaFoldDB" id="A0A212LJ41"/>
<accession>A0A212LJ41</accession>
<gene>
    <name evidence="2" type="ORF">KL86PLE_41359</name>
</gene>
<dbReference type="EMBL" id="FMJD01000008">
    <property type="protein sequence ID" value="SCM77554.1"/>
    <property type="molecule type" value="Genomic_DNA"/>
</dbReference>
<reference evidence="2" key="1">
    <citation type="submission" date="2016-08" db="EMBL/GenBank/DDBJ databases">
        <authorList>
            <person name="Seilhamer J.J."/>
        </authorList>
    </citation>
    <scope>NUCLEOTIDE SEQUENCE</scope>
    <source>
        <strain evidence="2">86</strain>
    </source>
</reference>
<dbReference type="RefSeq" id="WP_245427033.1">
    <property type="nucleotide sequence ID" value="NZ_LT608334.1"/>
</dbReference>
<protein>
    <submittedName>
        <fullName evidence="2">Uncharacterized protein</fullName>
    </submittedName>
</protein>
<keyword evidence="1" id="KW-0812">Transmembrane</keyword>
<keyword evidence="1" id="KW-0472">Membrane</keyword>
<feature type="transmembrane region" description="Helical" evidence="1">
    <location>
        <begin position="15"/>
        <end position="34"/>
    </location>
</feature>
<evidence type="ECO:0000313" key="2">
    <source>
        <dbReference type="EMBL" id="SCM77554.1"/>
    </source>
</evidence>
<dbReference type="Pfam" id="PF13801">
    <property type="entry name" value="Metal_resist"/>
    <property type="match status" value="1"/>
</dbReference>
<name>A0A212LJ41_9HYPH</name>
<sequence length="160" mass="17573">MNSNMVQTQDGTRKWLRIALPVSLVLNMFLLAFLGGQMLRVTPEVQRGDDPLARILAVAEATLPASDARLFRQSLLKEEPRYARAVRKVTEARQEMLKQMSADPYDPVATLAALSATQSAWTEFMDAIGGPLVDAIGQISPEGRRTVVADQKAKGILRVP</sequence>
<dbReference type="InterPro" id="IPR025961">
    <property type="entry name" value="Metal_resist"/>
</dbReference>
<evidence type="ECO:0000256" key="1">
    <source>
        <dbReference type="SAM" id="Phobius"/>
    </source>
</evidence>
<keyword evidence="1" id="KW-1133">Transmembrane helix</keyword>
<proteinExistence type="predicted"/>